<evidence type="ECO:0000256" key="1">
    <source>
        <dbReference type="ARBA" id="ARBA00006817"/>
    </source>
</evidence>
<gene>
    <name evidence="3" type="ORF">ACFP3H_26135</name>
</gene>
<proteinExistence type="inferred from homology"/>
<evidence type="ECO:0000313" key="3">
    <source>
        <dbReference type="EMBL" id="MFC6014549.1"/>
    </source>
</evidence>
<name>A0ABW1JYG5_9NOCA</name>
<evidence type="ECO:0000259" key="2">
    <source>
        <dbReference type="Pfam" id="PF08327"/>
    </source>
</evidence>
<protein>
    <submittedName>
        <fullName evidence="3">SRPBCC domain-containing protein</fullName>
    </submittedName>
</protein>
<keyword evidence="4" id="KW-1185">Reference proteome</keyword>
<dbReference type="Proteomes" id="UP001596223">
    <property type="component" value="Unassembled WGS sequence"/>
</dbReference>
<dbReference type="InterPro" id="IPR023393">
    <property type="entry name" value="START-like_dom_sf"/>
</dbReference>
<accession>A0ABW1JYG5</accession>
<organism evidence="3 4">
    <name type="scientific">Nocardia lasii</name>
    <dbReference type="NCBI Taxonomy" id="1616107"/>
    <lineage>
        <taxon>Bacteria</taxon>
        <taxon>Bacillati</taxon>
        <taxon>Actinomycetota</taxon>
        <taxon>Actinomycetes</taxon>
        <taxon>Mycobacteriales</taxon>
        <taxon>Nocardiaceae</taxon>
        <taxon>Nocardia</taxon>
    </lineage>
</organism>
<feature type="non-terminal residue" evidence="3">
    <location>
        <position position="1"/>
    </location>
</feature>
<dbReference type="Pfam" id="PF08327">
    <property type="entry name" value="AHSA1"/>
    <property type="match status" value="1"/>
</dbReference>
<comment type="caution">
    <text evidence="3">The sequence shown here is derived from an EMBL/GenBank/DDBJ whole genome shotgun (WGS) entry which is preliminary data.</text>
</comment>
<dbReference type="RefSeq" id="WP_378609916.1">
    <property type="nucleotide sequence ID" value="NZ_JBHSQN010000017.1"/>
</dbReference>
<dbReference type="EMBL" id="JBHSQN010000017">
    <property type="protein sequence ID" value="MFC6014549.1"/>
    <property type="molecule type" value="Genomic_DNA"/>
</dbReference>
<comment type="similarity">
    <text evidence="1">Belongs to the AHA1 family.</text>
</comment>
<feature type="domain" description="Activator of Hsp90 ATPase homologue 1/2-like C-terminal" evidence="2">
    <location>
        <begin position="43"/>
        <end position="181"/>
    </location>
</feature>
<dbReference type="Gene3D" id="3.30.530.20">
    <property type="match status" value="1"/>
</dbReference>
<reference evidence="4" key="1">
    <citation type="journal article" date="2019" name="Int. J. Syst. Evol. Microbiol.">
        <title>The Global Catalogue of Microorganisms (GCM) 10K type strain sequencing project: providing services to taxonomists for standard genome sequencing and annotation.</title>
        <authorList>
            <consortium name="The Broad Institute Genomics Platform"/>
            <consortium name="The Broad Institute Genome Sequencing Center for Infectious Disease"/>
            <person name="Wu L."/>
            <person name="Ma J."/>
        </authorList>
    </citation>
    <scope>NUCLEOTIDE SEQUENCE [LARGE SCALE GENOMIC DNA]</scope>
    <source>
        <strain evidence="4">CCUG 36956</strain>
    </source>
</reference>
<evidence type="ECO:0000313" key="4">
    <source>
        <dbReference type="Proteomes" id="UP001596223"/>
    </source>
</evidence>
<dbReference type="SUPFAM" id="SSF55961">
    <property type="entry name" value="Bet v1-like"/>
    <property type="match status" value="1"/>
</dbReference>
<dbReference type="InterPro" id="IPR013538">
    <property type="entry name" value="ASHA1/2-like_C"/>
</dbReference>
<sequence>SRTLPEHHCERPPALLGAFLRCRSPNPSYRGAMATTRIGTHIDAPRSTVYRLLLDGDAVRVWMVPDGMASEVHRFEPEVGGSFSITLIYDAQTESGQSELQHDAYFGTFRSLVPDEQIVEALEFVTVRPDMTGAQTVTFTLSDEDGGTRLDILHEDVPAGLSPADNEIGWQMALAKLTSLAERGTVD</sequence>